<keyword evidence="6 14" id="KW-0272">Extracellular matrix</keyword>
<feature type="signal peptide" evidence="14">
    <location>
        <begin position="1"/>
        <end position="25"/>
    </location>
</feature>
<keyword evidence="17" id="KW-1185">Reference proteome</keyword>
<comment type="subcellular location">
    <subcellularLocation>
        <location evidence="1">Secreted</location>
        <location evidence="1">Extracellular space</location>
        <location evidence="1">Extracellular matrix</location>
    </subcellularLocation>
    <subcellularLocation>
        <location evidence="14">Zona pellucida</location>
    </subcellularLocation>
    <subcellularLocation>
        <location evidence="14">Cell membrane</location>
        <topology evidence="14">Single-pass type I membrane protein</topology>
    </subcellularLocation>
</comment>
<comment type="domain">
    <text evidence="14">The ZP domain is involved in the polymerization of the ZP proteins to form the zona pellucida.</text>
</comment>
<evidence type="ECO:0000256" key="13">
    <source>
        <dbReference type="ARBA" id="ARBA00023180"/>
    </source>
</evidence>
<evidence type="ECO:0000256" key="6">
    <source>
        <dbReference type="ARBA" id="ARBA00022530"/>
    </source>
</evidence>
<evidence type="ECO:0000256" key="14">
    <source>
        <dbReference type="RuleBase" id="RU367066"/>
    </source>
</evidence>
<evidence type="ECO:0000256" key="12">
    <source>
        <dbReference type="ARBA" id="ARBA00023157"/>
    </source>
</evidence>
<dbReference type="Gene3D" id="2.60.40.3210">
    <property type="entry name" value="Zona pellucida, ZP-N domain"/>
    <property type="match status" value="1"/>
</dbReference>
<dbReference type="GO" id="GO:2000344">
    <property type="term" value="P:positive regulation of acrosome reaction"/>
    <property type="evidence" value="ECO:0007669"/>
    <property type="project" value="UniProtKB-UniRule"/>
</dbReference>
<keyword evidence="5 14" id="KW-0964">Secreted</keyword>
<dbReference type="InterPro" id="IPR001507">
    <property type="entry name" value="ZP_dom"/>
</dbReference>
<comment type="function">
    <text evidence="14">Component of the zona pellucida, an extracellular matrix surrounding oocytes which mediates sperm binding, induction of the acrosome reaction and prevents post-fertilization polyspermy. The zona pellucida is composed of 3 to 4 glycoproteins, ZP1, ZP2, ZP3, and ZP4. ZP3 is essential for sperm binding and zona matrix formation.</text>
</comment>
<keyword evidence="9 14" id="KW-0732">Signal</keyword>
<evidence type="ECO:0000313" key="17">
    <source>
        <dbReference type="Proteomes" id="UP000694620"/>
    </source>
</evidence>
<dbReference type="FunFam" id="2.60.40.4100:FF:000002">
    <property type="entry name" value="Zona pellucida sperm-binding protein 3"/>
    <property type="match status" value="1"/>
</dbReference>
<dbReference type="FunFam" id="2.60.40.3210:FF:000001">
    <property type="entry name" value="Zona pellucida sperm-binding protein 3"/>
    <property type="match status" value="1"/>
</dbReference>
<protein>
    <recommendedName>
        <fullName evidence="3 14">Zona pellucida sperm-binding protein 3</fullName>
    </recommendedName>
</protein>
<sequence>MDCACMSQMAVVGLLLSLLLANGFAQPQFRGRWPLTEEQKLAVVRYIAPPEGRIATTRTVTAQCTDSDVIVAISPDLLGIQKLVQPSDLSMGGCGVSSQVASTYFVIEAPLQGCGSTVEMLAGEIVYTFTIEYNPSQLDGLPIVRTNPAVVQIECHYTRQHNVSSNPLSPTWVPYASTISAEDILGFSLIVMSSDWSGPSLSNTFFLGDLINLQASVDTTNHVPLRIFVDNCVATPGSNASVPAYTFIGNNGCFMDSKLTGSNSQFMSPRIAQSVIQFKLDAFRFYGLTTNSIFITCHLKVTLASGNIDSLNKDCSYISALNQWSSVDGNDVCSCCDTNCASPLPFRRGSGSQRLRPRRASKLNLSAGLEKTISVGPFFLVHNSSLALTPQSPSSHQEEVSPGSSFQDSVLGAVVGVLTTSCVAVLIFIYRKATRTTTMN</sequence>
<keyword evidence="11 14" id="KW-0472">Membrane</keyword>
<dbReference type="GO" id="GO:0032190">
    <property type="term" value="F:acrosin binding"/>
    <property type="evidence" value="ECO:0007669"/>
    <property type="project" value="TreeGrafter"/>
</dbReference>
<dbReference type="Pfam" id="PF00100">
    <property type="entry name" value="Zona_pellucida"/>
    <property type="match status" value="1"/>
</dbReference>
<keyword evidence="10 14" id="KW-1133">Transmembrane helix</keyword>
<dbReference type="InterPro" id="IPR048290">
    <property type="entry name" value="ZP_chr"/>
</dbReference>
<feature type="domain" description="ZP" evidence="15">
    <location>
        <begin position="63"/>
        <end position="322"/>
    </location>
</feature>
<evidence type="ECO:0000256" key="7">
    <source>
        <dbReference type="ARBA" id="ARBA00022685"/>
    </source>
</evidence>
<comment type="similarity">
    <text evidence="2 14">Belongs to the ZP domain family. ZPC subfamily.</text>
</comment>
<dbReference type="PANTHER" id="PTHR11576:SF2">
    <property type="entry name" value="ZONA PELLUCIDA SPERM-BINDING PROTEIN 3"/>
    <property type="match status" value="1"/>
</dbReference>
<dbReference type="Ensembl" id="ENSECRT00000015025.1">
    <property type="protein sequence ID" value="ENSECRP00000014766.1"/>
    <property type="gene ID" value="ENSECRG00000009846.1"/>
</dbReference>
<proteinExistence type="inferred from homology"/>
<evidence type="ECO:0000256" key="5">
    <source>
        <dbReference type="ARBA" id="ARBA00022525"/>
    </source>
</evidence>
<evidence type="ECO:0000256" key="8">
    <source>
        <dbReference type="ARBA" id="ARBA00022692"/>
    </source>
</evidence>
<evidence type="ECO:0000256" key="1">
    <source>
        <dbReference type="ARBA" id="ARBA00004498"/>
    </source>
</evidence>
<dbReference type="GO" id="GO:0035805">
    <property type="term" value="C:egg coat"/>
    <property type="evidence" value="ECO:0007669"/>
    <property type="project" value="UniProtKB-SubCell"/>
</dbReference>
<comment type="PTM">
    <text evidence="14">Proteolytically cleaved before the transmembrane segment to yield the secreted ectodomain incorporated in the zona pellucida.</text>
</comment>
<dbReference type="AlphaFoldDB" id="A0A8C4X9L1"/>
<dbReference type="InterPro" id="IPR055355">
    <property type="entry name" value="ZP-C"/>
</dbReference>
<dbReference type="GO" id="GO:0035804">
    <property type="term" value="F:structural constituent of egg coat"/>
    <property type="evidence" value="ECO:0007669"/>
    <property type="project" value="UniProtKB-UniRule"/>
</dbReference>
<evidence type="ECO:0000313" key="16">
    <source>
        <dbReference type="Ensembl" id="ENSECRP00000014766.1"/>
    </source>
</evidence>
<keyword evidence="12 14" id="KW-1015">Disulfide bond</keyword>
<accession>A0A8C4X9L1</accession>
<dbReference type="GeneTree" id="ENSGT01030000234567"/>
<keyword evidence="4 14" id="KW-1003">Cell membrane</keyword>
<evidence type="ECO:0000256" key="11">
    <source>
        <dbReference type="ARBA" id="ARBA00023136"/>
    </source>
</evidence>
<dbReference type="Proteomes" id="UP000694620">
    <property type="component" value="Chromosome 3"/>
</dbReference>
<evidence type="ECO:0000256" key="2">
    <source>
        <dbReference type="ARBA" id="ARBA00006735"/>
    </source>
</evidence>
<dbReference type="PRINTS" id="PR00023">
    <property type="entry name" value="ZPELLUCIDA"/>
</dbReference>
<reference evidence="16" key="3">
    <citation type="submission" date="2025-09" db="UniProtKB">
        <authorList>
            <consortium name="Ensembl"/>
        </authorList>
    </citation>
    <scope>IDENTIFICATION</scope>
</reference>
<keyword evidence="8 14" id="KW-0812">Transmembrane</keyword>
<dbReference type="InterPro" id="IPR042235">
    <property type="entry name" value="ZP-C_dom"/>
</dbReference>
<keyword evidence="7 14" id="KW-0165">Cleavage on pair of basic residues</keyword>
<dbReference type="Pfam" id="PF23344">
    <property type="entry name" value="ZP-N"/>
    <property type="match status" value="1"/>
</dbReference>
<dbReference type="InterPro" id="IPR055356">
    <property type="entry name" value="ZP-N"/>
</dbReference>
<feature type="chain" id="PRO_5034954789" description="Zona pellucida sperm-binding protein 3" evidence="14">
    <location>
        <begin position="26"/>
        <end position="440"/>
    </location>
</feature>
<evidence type="ECO:0000256" key="4">
    <source>
        <dbReference type="ARBA" id="ARBA00022475"/>
    </source>
</evidence>
<name>A0A8C4X9L1_ERPCA</name>
<evidence type="ECO:0000259" key="15">
    <source>
        <dbReference type="PROSITE" id="PS51034"/>
    </source>
</evidence>
<dbReference type="GO" id="GO:0035803">
    <property type="term" value="P:egg coat formation"/>
    <property type="evidence" value="ECO:0007669"/>
    <property type="project" value="UniProtKB-UniRule"/>
</dbReference>
<evidence type="ECO:0000256" key="10">
    <source>
        <dbReference type="ARBA" id="ARBA00022989"/>
    </source>
</evidence>
<reference evidence="16" key="1">
    <citation type="submission" date="2021-06" db="EMBL/GenBank/DDBJ databases">
        <authorList>
            <consortium name="Wellcome Sanger Institute Data Sharing"/>
        </authorList>
    </citation>
    <scope>NUCLEOTIDE SEQUENCE [LARGE SCALE GENOMIC DNA]</scope>
</reference>
<organism evidence="16 17">
    <name type="scientific">Erpetoichthys calabaricus</name>
    <name type="common">Rope fish</name>
    <name type="synonym">Calamoichthys calabaricus</name>
    <dbReference type="NCBI Taxonomy" id="27687"/>
    <lineage>
        <taxon>Eukaryota</taxon>
        <taxon>Metazoa</taxon>
        <taxon>Chordata</taxon>
        <taxon>Craniata</taxon>
        <taxon>Vertebrata</taxon>
        <taxon>Euteleostomi</taxon>
        <taxon>Actinopterygii</taxon>
        <taxon>Polypteriformes</taxon>
        <taxon>Polypteridae</taxon>
        <taxon>Erpetoichthys</taxon>
    </lineage>
</organism>
<gene>
    <name evidence="16" type="primary">LOC114648967</name>
</gene>
<reference evidence="16" key="2">
    <citation type="submission" date="2025-08" db="UniProtKB">
        <authorList>
            <consortium name="Ensembl"/>
        </authorList>
    </citation>
    <scope>IDENTIFICATION</scope>
</reference>
<dbReference type="GO" id="GO:0005886">
    <property type="term" value="C:plasma membrane"/>
    <property type="evidence" value="ECO:0007669"/>
    <property type="project" value="UniProtKB-SubCell"/>
</dbReference>
<evidence type="ECO:0000256" key="3">
    <source>
        <dbReference type="ARBA" id="ARBA00017980"/>
    </source>
</evidence>
<dbReference type="PROSITE" id="PS51034">
    <property type="entry name" value="ZP_2"/>
    <property type="match status" value="1"/>
</dbReference>
<evidence type="ECO:0000256" key="9">
    <source>
        <dbReference type="ARBA" id="ARBA00022729"/>
    </source>
</evidence>
<dbReference type="SMART" id="SM00241">
    <property type="entry name" value="ZP"/>
    <property type="match status" value="1"/>
</dbReference>
<keyword evidence="13" id="KW-0325">Glycoprotein</keyword>
<feature type="transmembrane region" description="Helical" evidence="14">
    <location>
        <begin position="410"/>
        <end position="430"/>
    </location>
</feature>
<dbReference type="Gene3D" id="2.60.40.4100">
    <property type="entry name" value="Zona pellucida, ZP-C domain"/>
    <property type="match status" value="1"/>
</dbReference>
<dbReference type="GO" id="GO:0007339">
    <property type="term" value="P:binding of sperm to zona pellucida"/>
    <property type="evidence" value="ECO:0007669"/>
    <property type="project" value="UniProtKB-UniRule"/>
</dbReference>
<dbReference type="PANTHER" id="PTHR11576">
    <property type="entry name" value="ZONA PELLUCIDA SPERM-BINDING PROTEIN 3"/>
    <property type="match status" value="1"/>
</dbReference>